<keyword evidence="8" id="KW-1185">Reference proteome</keyword>
<dbReference type="InterPro" id="IPR033949">
    <property type="entry name" value="CobQ_GATase1"/>
</dbReference>
<dbReference type="PROSITE" id="PS51273">
    <property type="entry name" value="GATASE_TYPE_1"/>
    <property type="match status" value="1"/>
</dbReference>
<dbReference type="NCBIfam" id="TIGR00313">
    <property type="entry name" value="cobQ"/>
    <property type="match status" value="1"/>
</dbReference>
<dbReference type="Gene3D" id="3.40.50.300">
    <property type="entry name" value="P-loop containing nucleotide triphosphate hydrolases"/>
    <property type="match status" value="1"/>
</dbReference>
<reference evidence="7 8" key="1">
    <citation type="journal article" date="2019" name="Emerg. Microbes Infect.">
        <title>Comprehensive subspecies identification of 175 nontuberculous mycobacteria species based on 7547 genomic profiles.</title>
        <authorList>
            <person name="Matsumoto Y."/>
            <person name="Kinjo T."/>
            <person name="Motooka D."/>
            <person name="Nabeya D."/>
            <person name="Jung N."/>
            <person name="Uechi K."/>
            <person name="Horii T."/>
            <person name="Iida T."/>
            <person name="Fujita J."/>
            <person name="Nakamura S."/>
        </authorList>
    </citation>
    <scope>NUCLEOTIDE SEQUENCE [LARGE SCALE GENOMIC DNA]</scope>
    <source>
        <strain evidence="7 8">JCM 15653</strain>
    </source>
</reference>
<dbReference type="InterPro" id="IPR027417">
    <property type="entry name" value="P-loop_NTPase"/>
</dbReference>
<evidence type="ECO:0000256" key="1">
    <source>
        <dbReference type="ARBA" id="ARBA00004953"/>
    </source>
</evidence>
<evidence type="ECO:0000313" key="8">
    <source>
        <dbReference type="Proteomes" id="UP000466683"/>
    </source>
</evidence>
<dbReference type="Pfam" id="PF07685">
    <property type="entry name" value="GATase_3"/>
    <property type="match status" value="1"/>
</dbReference>
<dbReference type="Gene3D" id="3.40.50.880">
    <property type="match status" value="1"/>
</dbReference>
<feature type="domain" description="CobQ/CobB/MinD/ParA nucleotide binding" evidence="5">
    <location>
        <begin position="2"/>
        <end position="213"/>
    </location>
</feature>
<dbReference type="SUPFAM" id="SSF52540">
    <property type="entry name" value="P-loop containing nucleoside triphosphate hydrolases"/>
    <property type="match status" value="1"/>
</dbReference>
<dbReference type="InterPro" id="IPR011698">
    <property type="entry name" value="GATase_3"/>
</dbReference>
<protein>
    <recommendedName>
        <fullName evidence="4">Cobyric acid synthase</fullName>
    </recommendedName>
</protein>
<proteinExistence type="inferred from homology"/>
<evidence type="ECO:0000259" key="5">
    <source>
        <dbReference type="Pfam" id="PF01656"/>
    </source>
</evidence>
<dbReference type="InterPro" id="IPR004459">
    <property type="entry name" value="CobQ_synth"/>
</dbReference>
<feature type="active site" evidence="4">
    <location>
        <position position="402"/>
    </location>
</feature>
<dbReference type="PROSITE" id="PS51274">
    <property type="entry name" value="GATASE_COBBQ"/>
    <property type="match status" value="1"/>
</dbReference>
<dbReference type="InterPro" id="IPR029062">
    <property type="entry name" value="Class_I_gatase-like"/>
</dbReference>
<dbReference type="SUPFAM" id="SSF52317">
    <property type="entry name" value="Class I glutamine amidotransferase-like"/>
    <property type="match status" value="1"/>
</dbReference>
<dbReference type="HAMAP" id="MF_00028">
    <property type="entry name" value="CobQ"/>
    <property type="match status" value="1"/>
</dbReference>
<evidence type="ECO:0000256" key="4">
    <source>
        <dbReference type="HAMAP-Rule" id="MF_00028"/>
    </source>
</evidence>
<name>A0ABN5ZGP5_9MYCO</name>
<dbReference type="CDD" id="cd01750">
    <property type="entry name" value="GATase1_CobQ"/>
    <property type="match status" value="1"/>
</dbReference>
<evidence type="ECO:0000256" key="3">
    <source>
        <dbReference type="ARBA" id="ARBA00022962"/>
    </source>
</evidence>
<dbReference type="NCBIfam" id="NF001989">
    <property type="entry name" value="PRK00784.1"/>
    <property type="match status" value="1"/>
</dbReference>
<keyword evidence="3 4" id="KW-0315">Glutamine amidotransferase</keyword>
<gene>
    <name evidence="4 7" type="primary">cobQ</name>
    <name evidence="7" type="ORF">MBOE_49800</name>
</gene>
<dbReference type="InterPro" id="IPR002586">
    <property type="entry name" value="CobQ/CobB/MinD/ParA_Nub-bd_dom"/>
</dbReference>
<organism evidence="7 8">
    <name type="scientific">Mycolicibacterium boenickei</name>
    <dbReference type="NCBI Taxonomy" id="146017"/>
    <lineage>
        <taxon>Bacteria</taxon>
        <taxon>Bacillati</taxon>
        <taxon>Actinomycetota</taxon>
        <taxon>Actinomycetes</taxon>
        <taxon>Mycobacteriales</taxon>
        <taxon>Mycobacteriaceae</taxon>
        <taxon>Mycolicibacterium</taxon>
    </lineage>
</organism>
<keyword evidence="2 4" id="KW-0169">Cobalamin biosynthesis</keyword>
<comment type="similarity">
    <text evidence="4">Belongs to the CobB/CobQ family. CobQ subfamily.</text>
</comment>
<sequence length="482" mass="51332">MVVAGLCRLLARKGLSVAPFKAQNMSNNSAVTVDGGEIGRAQAMQARAAGLAPSTRFNPILLKPGGDRTSQLVIRGQVAGTVAAGDYFTHRDRLAAVVTEELASLRSEFDVVICEGAGSPAEINLRATDLANMGLARAADLPVIVVGDIDRGGLLAHLHGTVAVLDPDDQALIAGFVVNKFRGDPALLEPGLRQLLELTGRPTYGVIPFDDGIWLDTEDSVSVRPGGVVGTPQPPRGAQSLTVAAIRLPRISNSTDIEALACEPGVVVRWVADAADLADTDLVVIPGSKATVTDLAWLRQRGLAEAILAHAAQGRPVLGVCGGFQMLCRRIDDAVESSSPDPVEGLGLLDADIEFATEKTLRHWEKPLWGYEIHHGQVTRAAADDWLGIGLRRGAVYGTHWHGLLDNDRLRRGWLTEIAVSAGRSEFVVADDTDVRGRRDAQLDLMADLLAAHLDIGELMDLVRHGAPSRPTMSTALLAPRR</sequence>
<comment type="pathway">
    <text evidence="1 4">Cofactor biosynthesis; adenosylcobalamin biosynthesis.</text>
</comment>
<evidence type="ECO:0000256" key="2">
    <source>
        <dbReference type="ARBA" id="ARBA00022573"/>
    </source>
</evidence>
<comment type="function">
    <text evidence="4">Catalyzes amidations at positions B, D, E, and G on adenosylcobyrinic A,C-diamide. NH(2) groups are provided by glutamine, and one molecule of ATP is hydrogenolyzed for each amidation.</text>
</comment>
<accession>A0ABN5ZGP5</accession>
<feature type="domain" description="CobB/CobQ-like glutamine amidotransferase" evidence="6">
    <location>
        <begin position="242"/>
        <end position="409"/>
    </location>
</feature>
<feature type="active site" description="Nucleophile" evidence="4">
    <location>
        <position position="321"/>
    </location>
</feature>
<evidence type="ECO:0000313" key="7">
    <source>
        <dbReference type="EMBL" id="BBX93331.1"/>
    </source>
</evidence>
<dbReference type="PANTHER" id="PTHR21343">
    <property type="entry name" value="DETHIOBIOTIN SYNTHETASE"/>
    <property type="match status" value="1"/>
</dbReference>
<dbReference type="PANTHER" id="PTHR21343:SF1">
    <property type="entry name" value="COBYRIC ACID SYNTHASE"/>
    <property type="match status" value="1"/>
</dbReference>
<dbReference type="EMBL" id="AP022579">
    <property type="protein sequence ID" value="BBX93331.1"/>
    <property type="molecule type" value="Genomic_DNA"/>
</dbReference>
<dbReference type="Pfam" id="PF01656">
    <property type="entry name" value="CbiA"/>
    <property type="match status" value="1"/>
</dbReference>
<dbReference type="Proteomes" id="UP000466683">
    <property type="component" value="Chromosome"/>
</dbReference>
<evidence type="ECO:0000259" key="6">
    <source>
        <dbReference type="Pfam" id="PF07685"/>
    </source>
</evidence>